<dbReference type="InterPro" id="IPR036322">
    <property type="entry name" value="WD40_repeat_dom_sf"/>
</dbReference>
<dbReference type="Gene3D" id="2.130.10.10">
    <property type="entry name" value="YVTN repeat-like/Quinoprotein amine dehydrogenase"/>
    <property type="match status" value="2"/>
</dbReference>
<evidence type="ECO:0000256" key="3">
    <source>
        <dbReference type="HAMAP-Rule" id="MF_03037"/>
    </source>
</evidence>
<dbReference type="HAMAP" id="MF_03037">
    <property type="entry name" value="ciao1"/>
    <property type="match status" value="1"/>
</dbReference>
<name>A0A7J7IP59_9RHOD</name>
<dbReference type="GO" id="GO:0016226">
    <property type="term" value="P:iron-sulfur cluster assembly"/>
    <property type="evidence" value="ECO:0007669"/>
    <property type="project" value="UniProtKB-UniRule"/>
</dbReference>
<feature type="repeat" description="WD" evidence="4">
    <location>
        <begin position="38"/>
        <end position="79"/>
    </location>
</feature>
<comment type="function">
    <text evidence="3">Essential component of the cytosolic iron-sulfur (Fe/S) protein assembly machinery. Required for the maturation of extramitochondrial Fe/S proteins.</text>
</comment>
<dbReference type="InterPro" id="IPR024977">
    <property type="entry name" value="Apc4-like_WD40_dom"/>
</dbReference>
<dbReference type="InterPro" id="IPR028608">
    <property type="entry name" value="CIAO1/Cia1"/>
</dbReference>
<dbReference type="InterPro" id="IPR001680">
    <property type="entry name" value="WD40_rpt"/>
</dbReference>
<evidence type="ECO:0000313" key="7">
    <source>
        <dbReference type="EMBL" id="KAF6004906.1"/>
    </source>
</evidence>
<keyword evidence="8" id="KW-1185">Reference proteome</keyword>
<dbReference type="GO" id="GO:0097361">
    <property type="term" value="C:cytosolic [4Fe-4S] assembly targeting complex"/>
    <property type="evidence" value="ECO:0007669"/>
    <property type="project" value="InterPro"/>
</dbReference>
<dbReference type="Pfam" id="PF12894">
    <property type="entry name" value="ANAPC4_WD40"/>
    <property type="match status" value="1"/>
</dbReference>
<evidence type="ECO:0000256" key="5">
    <source>
        <dbReference type="SAM" id="MobiDB-lite"/>
    </source>
</evidence>
<feature type="compositionally biased region" description="Basic and acidic residues" evidence="5">
    <location>
        <begin position="338"/>
        <end position="348"/>
    </location>
</feature>
<dbReference type="PANTHER" id="PTHR19920:SF0">
    <property type="entry name" value="CYTOSOLIC IRON-SULFUR PROTEIN ASSEMBLY PROTEIN CIAO1-RELATED"/>
    <property type="match status" value="1"/>
</dbReference>
<reference evidence="7 8" key="1">
    <citation type="journal article" date="2020" name="J. Phycol.">
        <title>Comparative genome analysis reveals Cyanidiococcus gen. nov., a new extremophilic red algal genus sister to Cyanidioschyzon (Cyanidioschyzonaceae, Rhodophyta).</title>
        <authorList>
            <person name="Liu S.-L."/>
            <person name="Chiang Y.-R."/>
            <person name="Yoon H.S."/>
            <person name="Fu H.-Y."/>
        </authorList>
    </citation>
    <scope>NUCLEOTIDE SEQUENCE [LARGE SCALE GENOMIC DNA]</scope>
    <source>
        <strain evidence="7 8">THAL066</strain>
    </source>
</reference>
<comment type="caution">
    <text evidence="7">The sequence shown here is derived from an EMBL/GenBank/DDBJ whole genome shotgun (WGS) entry which is preliminary data.</text>
</comment>
<feature type="repeat" description="WD" evidence="4">
    <location>
        <begin position="197"/>
        <end position="229"/>
    </location>
</feature>
<feature type="repeat" description="WD" evidence="4">
    <location>
        <begin position="412"/>
        <end position="453"/>
    </location>
</feature>
<dbReference type="PRINTS" id="PR00320">
    <property type="entry name" value="GPROTEINBRPT"/>
</dbReference>
<keyword evidence="2" id="KW-0677">Repeat</keyword>
<dbReference type="Proteomes" id="UP000530660">
    <property type="component" value="Unassembled WGS sequence"/>
</dbReference>
<dbReference type="SUPFAM" id="SSF50978">
    <property type="entry name" value="WD40 repeat-like"/>
    <property type="match status" value="1"/>
</dbReference>
<evidence type="ECO:0000313" key="8">
    <source>
        <dbReference type="Proteomes" id="UP000530660"/>
    </source>
</evidence>
<proteinExistence type="inferred from homology"/>
<dbReference type="SMART" id="SM00320">
    <property type="entry name" value="WD40"/>
    <property type="match status" value="7"/>
</dbReference>
<organism evidence="7 8">
    <name type="scientific">Cyanidiococcus yangmingshanensis</name>
    <dbReference type="NCBI Taxonomy" id="2690220"/>
    <lineage>
        <taxon>Eukaryota</taxon>
        <taxon>Rhodophyta</taxon>
        <taxon>Bangiophyceae</taxon>
        <taxon>Cyanidiales</taxon>
        <taxon>Cyanidiaceae</taxon>
        <taxon>Cyanidiococcus</taxon>
    </lineage>
</organism>
<evidence type="ECO:0000259" key="6">
    <source>
        <dbReference type="Pfam" id="PF12894"/>
    </source>
</evidence>
<dbReference type="InterPro" id="IPR019775">
    <property type="entry name" value="WD40_repeat_CS"/>
</dbReference>
<sequence length="528" mass="57936">MEPVAFVDGRQRPTRSVTGGSALLISAMQWRDWLRINVQKEHETLWCVSWSPNGQLVATCGTDRAVRLWDARTGTLLGGLGGATFLRSVRRVDWSPCGLQLALACFDGKVRIYRLEEGDADKHLESNEDETVAYVLAPYLRLLPVATLEGHESEVKAAVFAPSGALLATCSRDKTVWIWECGPGALSDLDYECIAVLAGHNQDVKSLAWHPQCELLASASYDNTIRLWSEDVYDGEWYCCAVLSGHESTVWSVAFTPSPGERCEPRLASGSADGRLVIWQRQEESTAPVDSLDPEHERDGGYLSEHSPTPDTAQVLQPMSHSPNELSVASPTSGIQHGDGRHHADSKAEANGSASASVILAADRPQRYRLSTDPSSDKDLSLPGLATAFVDGKQRWIILNQTRVNAADCGFADEDDESVYSVDWSPDGRFIATACADGHLRVYDAERLTVLVDIPSAHDGAEVNCVQFQKRRDDAQDWNARLKQRNGDVSDAALSRSYLLASTGDDGQLRIWLLFHEAHEGMSCSKRT</sequence>
<dbReference type="InterPro" id="IPR015943">
    <property type="entry name" value="WD40/YVTN_repeat-like_dom_sf"/>
</dbReference>
<gene>
    <name evidence="7" type="primary">CIAO1</name>
    <name evidence="7" type="ORF">F1559_003916</name>
</gene>
<feature type="compositionally biased region" description="Polar residues" evidence="5">
    <location>
        <begin position="306"/>
        <end position="335"/>
    </location>
</feature>
<protein>
    <recommendedName>
        <fullName evidence="3">Probable cytosolic iron-sulfur protein assembly protein CIAO1 homolog</fullName>
    </recommendedName>
</protein>
<dbReference type="OrthoDB" id="284782at2759"/>
<comment type="similarity">
    <text evidence="3">Belongs to the WD repeat CIA1 family.</text>
</comment>
<feature type="domain" description="Anaphase-promoting complex subunit 4-like WD40" evidence="6">
    <location>
        <begin position="402"/>
        <end position="470"/>
    </location>
</feature>
<feature type="repeat" description="WD" evidence="4">
    <location>
        <begin position="148"/>
        <end position="180"/>
    </location>
</feature>
<dbReference type="PANTHER" id="PTHR19920">
    <property type="entry name" value="WD40 PROTEIN CIAO1"/>
    <property type="match status" value="1"/>
</dbReference>
<dbReference type="EMBL" id="VWRR01000002">
    <property type="protein sequence ID" value="KAF6004906.1"/>
    <property type="molecule type" value="Genomic_DNA"/>
</dbReference>
<evidence type="ECO:0000256" key="1">
    <source>
        <dbReference type="ARBA" id="ARBA00022574"/>
    </source>
</evidence>
<keyword evidence="1 4" id="KW-0853">WD repeat</keyword>
<dbReference type="CDD" id="cd00200">
    <property type="entry name" value="WD40"/>
    <property type="match status" value="1"/>
</dbReference>
<feature type="region of interest" description="Disordered" evidence="5">
    <location>
        <begin position="283"/>
        <end position="353"/>
    </location>
</feature>
<dbReference type="InterPro" id="IPR020472">
    <property type="entry name" value="WD40_PAC1"/>
</dbReference>
<dbReference type="Pfam" id="PF00400">
    <property type="entry name" value="WD40"/>
    <property type="match status" value="5"/>
</dbReference>
<evidence type="ECO:0000256" key="2">
    <source>
        <dbReference type="ARBA" id="ARBA00022737"/>
    </source>
</evidence>
<dbReference type="PROSITE" id="PS50294">
    <property type="entry name" value="WD_REPEATS_REGION"/>
    <property type="match status" value="5"/>
</dbReference>
<accession>A0A7J7IP59</accession>
<feature type="repeat" description="WD" evidence="4">
    <location>
        <begin position="243"/>
        <end position="289"/>
    </location>
</feature>
<dbReference type="PROSITE" id="PS00678">
    <property type="entry name" value="WD_REPEATS_1"/>
    <property type="match status" value="1"/>
</dbReference>
<evidence type="ECO:0000256" key="4">
    <source>
        <dbReference type="PROSITE-ProRule" id="PRU00221"/>
    </source>
</evidence>
<dbReference type="AlphaFoldDB" id="A0A7J7IP59"/>
<dbReference type="PROSITE" id="PS50082">
    <property type="entry name" value="WD_REPEATS_2"/>
    <property type="match status" value="5"/>
</dbReference>